<keyword evidence="9" id="KW-0472">Membrane</keyword>
<sequence length="509" mass="55681">MPPLPPPASPPLQDGDLFAAIDLGSNSFHMVVARYVLGQLRVVDRLRETVRMADGLDGKGGLSDAARQRALDCLARFGQRIREVPPARVRALATNTVRQLSSPQQFLVPAEAALGKAIEVVSGREEARLIYLGVAHAQPPKPGQLRLVIDIGGGSTEFIIGRGFETLERESLQAGCIASTRRFFAGGKLSKKRWKDALTELGSEFQQFSGLYRNLGWQEAVGSSGTHKAIGEICAAMKLTKGAITADALPQLRDRLLQADRIDDIDLPGLSNDRRPIIAGGVLVLEAAFEALGLQRLMVSKAAMREGILYDMLGRGSDNDPRDLSTAALMQRYGIDEFQAARVEATAMRLFEQVEDSWGLDDDDARMLIWAARLHEIGLAIAHSQYHAHGAYVLEHSDISGFSRQEQQVLAALVRTHRRGIPKNAFDAIPDRLLVSAKRKAALLRLAVLLHRAHEAEPIPTLDLTAIGEELRLVVGKDWIHARPLLKSDLLGEPEDMQGLGVVFRPFVA</sequence>
<evidence type="ECO:0000256" key="10">
    <source>
        <dbReference type="ARBA" id="ARBA00047607"/>
    </source>
</evidence>
<dbReference type="InterPro" id="IPR003695">
    <property type="entry name" value="Ppx_GppA_N"/>
</dbReference>
<comment type="catalytic activity">
    <reaction evidence="10">
        <text>[phosphate](n) + H2O = [phosphate](n-1) + phosphate + H(+)</text>
        <dbReference type="Rhea" id="RHEA:21528"/>
        <dbReference type="Rhea" id="RHEA-COMP:9859"/>
        <dbReference type="Rhea" id="RHEA-COMP:14279"/>
        <dbReference type="ChEBI" id="CHEBI:15377"/>
        <dbReference type="ChEBI" id="CHEBI:15378"/>
        <dbReference type="ChEBI" id="CHEBI:16838"/>
        <dbReference type="ChEBI" id="CHEBI:43474"/>
        <dbReference type="EC" id="3.6.1.11"/>
    </reaction>
</comment>
<comment type="subcellular location">
    <subcellularLocation>
        <location evidence="2">Cell membrane</location>
        <topology evidence="2">Peripheral membrane protein</topology>
    </subcellularLocation>
</comment>
<evidence type="ECO:0000313" key="14">
    <source>
        <dbReference type="Proteomes" id="UP000219374"/>
    </source>
</evidence>
<dbReference type="InterPro" id="IPR048950">
    <property type="entry name" value="Ppx_GppA_C"/>
</dbReference>
<feature type="domain" description="Ppx/GppA phosphatase C-terminal" evidence="12">
    <location>
        <begin position="322"/>
        <end position="493"/>
    </location>
</feature>
<dbReference type="Gene3D" id="1.10.3210.10">
    <property type="entry name" value="Hypothetical protein af1432"/>
    <property type="match status" value="1"/>
</dbReference>
<keyword evidence="14" id="KW-1185">Reference proteome</keyword>
<dbReference type="Pfam" id="PF21447">
    <property type="entry name" value="Ppx-GppA_III"/>
    <property type="match status" value="1"/>
</dbReference>
<dbReference type="GO" id="GO:0006798">
    <property type="term" value="P:polyphosphate catabolic process"/>
    <property type="evidence" value="ECO:0007669"/>
    <property type="project" value="TreeGrafter"/>
</dbReference>
<dbReference type="AlphaFoldDB" id="A0A286CV41"/>
<evidence type="ECO:0000259" key="11">
    <source>
        <dbReference type="Pfam" id="PF02541"/>
    </source>
</evidence>
<evidence type="ECO:0000256" key="8">
    <source>
        <dbReference type="ARBA" id="ARBA00022801"/>
    </source>
</evidence>
<dbReference type="SUPFAM" id="SSF53067">
    <property type="entry name" value="Actin-like ATPase domain"/>
    <property type="match status" value="2"/>
</dbReference>
<protein>
    <recommendedName>
        <fullName evidence="6">Exopolyphosphatase</fullName>
        <ecNumber evidence="5">3.6.1.11</ecNumber>
    </recommendedName>
</protein>
<comment type="cofactor">
    <cofactor evidence="1">
        <name>Mg(2+)</name>
        <dbReference type="ChEBI" id="CHEBI:18420"/>
    </cofactor>
</comment>
<reference evidence="13 14" key="1">
    <citation type="submission" date="2017-09" db="EMBL/GenBank/DDBJ databases">
        <authorList>
            <person name="Ehlers B."/>
            <person name="Leendertz F.H."/>
        </authorList>
    </citation>
    <scope>NUCLEOTIDE SEQUENCE [LARGE SCALE GENOMIC DNA]</scope>
    <source>
        <strain evidence="13 14">CGMCC 1.10978</strain>
    </source>
</reference>
<dbReference type="Gene3D" id="3.30.420.40">
    <property type="match status" value="1"/>
</dbReference>
<dbReference type="FunFam" id="3.30.420.40:FF:000023">
    <property type="entry name" value="Guanosine-5'-triphosphate,3'-diphosphate pyrophosphatase"/>
    <property type="match status" value="1"/>
</dbReference>
<comment type="subunit">
    <text evidence="4">Homodimer.</text>
</comment>
<dbReference type="PANTHER" id="PTHR30005">
    <property type="entry name" value="EXOPOLYPHOSPHATASE"/>
    <property type="match status" value="1"/>
</dbReference>
<dbReference type="GO" id="GO:0004309">
    <property type="term" value="F:exopolyphosphatase activity"/>
    <property type="evidence" value="ECO:0007669"/>
    <property type="project" value="UniProtKB-EC"/>
</dbReference>
<gene>
    <name evidence="13" type="ORF">SAMN06296416_10126</name>
</gene>
<dbReference type="OrthoDB" id="9793035at2"/>
<dbReference type="FunFam" id="3.30.420.150:FF:000001">
    <property type="entry name" value="Guanosine-5'-triphosphate,3'-diphosphate pyrophosphatase"/>
    <property type="match status" value="1"/>
</dbReference>
<name>A0A286CV41_9GAMM</name>
<dbReference type="RefSeq" id="WP_097119850.1">
    <property type="nucleotide sequence ID" value="NZ_OCND01000001.1"/>
</dbReference>
<organism evidence="13 14">
    <name type="scientific">Pseudoxanthomonas wuyuanensis</name>
    <dbReference type="NCBI Taxonomy" id="1073196"/>
    <lineage>
        <taxon>Bacteria</taxon>
        <taxon>Pseudomonadati</taxon>
        <taxon>Pseudomonadota</taxon>
        <taxon>Gammaproteobacteria</taxon>
        <taxon>Lysobacterales</taxon>
        <taxon>Lysobacteraceae</taxon>
        <taxon>Pseudoxanthomonas</taxon>
    </lineage>
</organism>
<dbReference type="EC" id="3.6.1.11" evidence="5"/>
<evidence type="ECO:0000256" key="2">
    <source>
        <dbReference type="ARBA" id="ARBA00004202"/>
    </source>
</evidence>
<evidence type="ECO:0000256" key="1">
    <source>
        <dbReference type="ARBA" id="ARBA00001946"/>
    </source>
</evidence>
<dbReference type="InterPro" id="IPR043129">
    <property type="entry name" value="ATPase_NBD"/>
</dbReference>
<evidence type="ECO:0000259" key="12">
    <source>
        <dbReference type="Pfam" id="PF21447"/>
    </source>
</evidence>
<accession>A0A286CV41</accession>
<evidence type="ECO:0000256" key="7">
    <source>
        <dbReference type="ARBA" id="ARBA00022475"/>
    </source>
</evidence>
<dbReference type="CDD" id="cd24053">
    <property type="entry name" value="ASKHA_NBD_EcPPX-GppA-like"/>
    <property type="match status" value="1"/>
</dbReference>
<dbReference type="Gene3D" id="3.30.420.150">
    <property type="entry name" value="Exopolyphosphatase. Domain 2"/>
    <property type="match status" value="1"/>
</dbReference>
<comment type="similarity">
    <text evidence="3">Belongs to the GppA/Ppx family.</text>
</comment>
<dbReference type="EMBL" id="OCND01000001">
    <property type="protein sequence ID" value="SOD50267.1"/>
    <property type="molecule type" value="Genomic_DNA"/>
</dbReference>
<dbReference type="Proteomes" id="UP000219374">
    <property type="component" value="Unassembled WGS sequence"/>
</dbReference>
<dbReference type="SUPFAM" id="SSF109604">
    <property type="entry name" value="HD-domain/PDEase-like"/>
    <property type="match status" value="1"/>
</dbReference>
<dbReference type="PIRSF" id="PIRSF001267">
    <property type="entry name" value="Pyrophosphatase_GppA_Ppx"/>
    <property type="match status" value="1"/>
</dbReference>
<evidence type="ECO:0000256" key="5">
    <source>
        <dbReference type="ARBA" id="ARBA00012451"/>
    </source>
</evidence>
<evidence type="ECO:0000313" key="13">
    <source>
        <dbReference type="EMBL" id="SOD50267.1"/>
    </source>
</evidence>
<keyword evidence="8" id="KW-0378">Hydrolase</keyword>
<evidence type="ECO:0000256" key="3">
    <source>
        <dbReference type="ARBA" id="ARBA00007125"/>
    </source>
</evidence>
<evidence type="ECO:0000256" key="4">
    <source>
        <dbReference type="ARBA" id="ARBA00011738"/>
    </source>
</evidence>
<dbReference type="PANTHER" id="PTHR30005:SF14">
    <property type="entry name" value="EXOPOLYPHOSPHATASE"/>
    <property type="match status" value="1"/>
</dbReference>
<dbReference type="GO" id="GO:0005886">
    <property type="term" value="C:plasma membrane"/>
    <property type="evidence" value="ECO:0007669"/>
    <property type="project" value="UniProtKB-SubCell"/>
</dbReference>
<keyword evidence="7" id="KW-1003">Cell membrane</keyword>
<feature type="domain" description="Ppx/GppA phosphatase N-terminal" evidence="11">
    <location>
        <begin position="31"/>
        <end position="314"/>
    </location>
</feature>
<evidence type="ECO:0000256" key="6">
    <source>
        <dbReference type="ARBA" id="ARBA00020416"/>
    </source>
</evidence>
<dbReference type="InterPro" id="IPR050273">
    <property type="entry name" value="GppA/Ppx_hydrolase"/>
</dbReference>
<dbReference type="InterPro" id="IPR030673">
    <property type="entry name" value="PyroPPase_GppA_Ppx"/>
</dbReference>
<dbReference type="NCBIfam" id="TIGR03706">
    <property type="entry name" value="exo_poly_only"/>
    <property type="match status" value="1"/>
</dbReference>
<proteinExistence type="inferred from homology"/>
<dbReference type="InterPro" id="IPR022371">
    <property type="entry name" value="Exopolyphosphatase"/>
</dbReference>
<evidence type="ECO:0000256" key="9">
    <source>
        <dbReference type="ARBA" id="ARBA00023136"/>
    </source>
</evidence>
<dbReference type="Pfam" id="PF02541">
    <property type="entry name" value="Ppx-GppA"/>
    <property type="match status" value="1"/>
</dbReference>